<evidence type="ECO:0000256" key="7">
    <source>
        <dbReference type="HAMAP-Rule" id="MF_00473"/>
    </source>
</evidence>
<comment type="caution">
    <text evidence="9">The sequence shown here is derived from an EMBL/GenBank/DDBJ whole genome shotgun (WGS) entry which is preliminary data.</text>
</comment>
<dbReference type="InterPro" id="IPR035476">
    <property type="entry name" value="SIS_PGI_1"/>
</dbReference>
<dbReference type="SUPFAM" id="SSF53697">
    <property type="entry name" value="SIS domain"/>
    <property type="match status" value="1"/>
</dbReference>
<comment type="pathway">
    <text evidence="7">Carbohydrate biosynthesis; gluconeogenesis.</text>
</comment>
<dbReference type="PRINTS" id="PR00662">
    <property type="entry name" value="G6PISOMERASE"/>
</dbReference>
<evidence type="ECO:0000256" key="3">
    <source>
        <dbReference type="ARBA" id="ARBA00022432"/>
    </source>
</evidence>
<organism evidence="9 10">
    <name type="scientific">Streptomyces wedmorensis</name>
    <dbReference type="NCBI Taxonomy" id="43759"/>
    <lineage>
        <taxon>Bacteria</taxon>
        <taxon>Bacillati</taxon>
        <taxon>Actinomycetota</taxon>
        <taxon>Actinomycetes</taxon>
        <taxon>Kitasatosporales</taxon>
        <taxon>Streptomycetaceae</taxon>
        <taxon>Streptomyces</taxon>
    </lineage>
</organism>
<dbReference type="Gene3D" id="3.40.50.10490">
    <property type="entry name" value="Glucose-6-phosphate isomerase like protein, domain 1"/>
    <property type="match status" value="2"/>
</dbReference>
<dbReference type="CDD" id="cd05016">
    <property type="entry name" value="SIS_PGI_2"/>
    <property type="match status" value="1"/>
</dbReference>
<name>A0ABW6J6U4_STRWE</name>
<evidence type="ECO:0000256" key="1">
    <source>
        <dbReference type="ARBA" id="ARBA00004926"/>
    </source>
</evidence>
<evidence type="ECO:0000313" key="9">
    <source>
        <dbReference type="EMBL" id="MFE5985062.1"/>
    </source>
</evidence>
<dbReference type="Gene3D" id="1.10.1390.10">
    <property type="match status" value="1"/>
</dbReference>
<keyword evidence="7" id="KW-0963">Cytoplasm</keyword>
<evidence type="ECO:0000256" key="5">
    <source>
        <dbReference type="ARBA" id="ARBA00023235"/>
    </source>
</evidence>
<dbReference type="RefSeq" id="WP_386254874.1">
    <property type="nucleotide sequence ID" value="NZ_JBHTRV010000042.1"/>
</dbReference>
<evidence type="ECO:0000256" key="2">
    <source>
        <dbReference type="ARBA" id="ARBA00006604"/>
    </source>
</evidence>
<dbReference type="InterPro" id="IPR018189">
    <property type="entry name" value="Phosphoglucose_isomerase_CS"/>
</dbReference>
<accession>A0ABW6J6U4</accession>
<keyword evidence="5 7" id="KW-0413">Isomerase</keyword>
<evidence type="ECO:0000313" key="10">
    <source>
        <dbReference type="Proteomes" id="UP001600424"/>
    </source>
</evidence>
<comment type="catalytic activity">
    <reaction evidence="6 7 8">
        <text>alpha-D-glucose 6-phosphate = beta-D-fructose 6-phosphate</text>
        <dbReference type="Rhea" id="RHEA:11816"/>
        <dbReference type="ChEBI" id="CHEBI:57634"/>
        <dbReference type="ChEBI" id="CHEBI:58225"/>
        <dbReference type="EC" id="5.3.1.9"/>
    </reaction>
</comment>
<keyword evidence="3 7" id="KW-0312">Gluconeogenesis</keyword>
<dbReference type="PANTHER" id="PTHR11469:SF1">
    <property type="entry name" value="GLUCOSE-6-PHOSPHATE ISOMERASE"/>
    <property type="match status" value="1"/>
</dbReference>
<comment type="similarity">
    <text evidence="2 7 8">Belongs to the GPI family.</text>
</comment>
<dbReference type="EC" id="5.3.1.9" evidence="7"/>
<comment type="function">
    <text evidence="7">Catalyzes the reversible isomerization of glucose-6-phosphate to fructose-6-phosphate.</text>
</comment>
<dbReference type="CDD" id="cd05015">
    <property type="entry name" value="SIS_PGI_1"/>
    <property type="match status" value="1"/>
</dbReference>
<evidence type="ECO:0000256" key="8">
    <source>
        <dbReference type="RuleBase" id="RU000612"/>
    </source>
</evidence>
<sequence length="554" mass="60560">MSDMTTEGRTRLNRLPEWAALGKHREQLGGTHLRELFAAEPTRGTDHTLRVGDLYLDYSKHLVTGETLTLLRELAAATGVAELRDAMFRGEKINTTEDRAVLHTALRAPRGAVVEVDGENVVPGVHAVLDKMGAFADTVRAGSWTGHTGKPIKNVVNIGIGGSDLGPAMAYEVLRSFTQRDLTFRFVSNVDGADLHEAVRDLDPAETLFIVASKTFTTIETITNATSARDWLLGGLGAGQEAVAKHFVALSTNAEKVEEFGIDTTNMFEFWDWVGGRYSYDSAIGLSLMIAIGPERFREMLDGFHLVDEHFRTAPPEENAPLLLGLLGVWYGAFFDAQSHAVLPYSHYLSKFTAYLQQLDMESNGKSVDRDGNPVDWQTGPVVWGTPGTNGQHAYYQLIHQGTKVIPADFIGFARPVADLQPGLVAQHDLLMANFFAQTQALAFGKTPEEVRAEGVPEELVPHKTFLGNHPTTTILADALTPSVLGQLVALYEHKVFVQGAVWNIDSFDQWGVELGKVLAKRIEPVLTDGEGGEHLDSSTAGLVSAYRSLRDRG</sequence>
<feature type="active site" evidence="7">
    <location>
        <position position="517"/>
    </location>
</feature>
<dbReference type="InterPro" id="IPR035482">
    <property type="entry name" value="SIS_PGI_2"/>
</dbReference>
<proteinExistence type="inferred from homology"/>
<dbReference type="InterPro" id="IPR023096">
    <property type="entry name" value="G6P_Isomerase_C"/>
</dbReference>
<reference evidence="9 10" key="1">
    <citation type="submission" date="2024-09" db="EMBL/GenBank/DDBJ databases">
        <title>The Natural Products Discovery Center: Release of the First 8490 Sequenced Strains for Exploring Actinobacteria Biosynthetic Diversity.</title>
        <authorList>
            <person name="Kalkreuter E."/>
            <person name="Kautsar S.A."/>
            <person name="Yang D."/>
            <person name="Bader C.D."/>
            <person name="Teijaro C.N."/>
            <person name="Fluegel L."/>
            <person name="Davis C.M."/>
            <person name="Simpson J.R."/>
            <person name="Lauterbach L."/>
            <person name="Steele A.D."/>
            <person name="Gui C."/>
            <person name="Meng S."/>
            <person name="Li G."/>
            <person name="Viehrig K."/>
            <person name="Ye F."/>
            <person name="Su P."/>
            <person name="Kiefer A.F."/>
            <person name="Nichols A."/>
            <person name="Cepeda A.J."/>
            <person name="Yan W."/>
            <person name="Fan B."/>
            <person name="Jiang Y."/>
            <person name="Adhikari A."/>
            <person name="Zheng C.-J."/>
            <person name="Schuster L."/>
            <person name="Cowan T.M."/>
            <person name="Smanski M.J."/>
            <person name="Chevrette M.G."/>
            <person name="De Carvalho L.P.S."/>
            <person name="Shen B."/>
        </authorList>
    </citation>
    <scope>NUCLEOTIDE SEQUENCE [LARGE SCALE GENOMIC DNA]</scope>
    <source>
        <strain evidence="9 10">NPDC056472</strain>
    </source>
</reference>
<dbReference type="InterPro" id="IPR046348">
    <property type="entry name" value="SIS_dom_sf"/>
</dbReference>
<evidence type="ECO:0000256" key="4">
    <source>
        <dbReference type="ARBA" id="ARBA00023152"/>
    </source>
</evidence>
<dbReference type="PROSITE" id="PS51463">
    <property type="entry name" value="P_GLUCOSE_ISOMERASE_3"/>
    <property type="match status" value="1"/>
</dbReference>
<dbReference type="GO" id="GO:0004347">
    <property type="term" value="F:glucose-6-phosphate isomerase activity"/>
    <property type="evidence" value="ECO:0007669"/>
    <property type="project" value="UniProtKB-EC"/>
</dbReference>
<comment type="subcellular location">
    <subcellularLocation>
        <location evidence="7">Cytoplasm</location>
    </subcellularLocation>
</comment>
<protein>
    <recommendedName>
        <fullName evidence="7">Glucose-6-phosphate isomerase</fullName>
        <shortName evidence="7">GPI</shortName>
        <ecNumber evidence="7">5.3.1.9</ecNumber>
    </recommendedName>
    <alternativeName>
        <fullName evidence="7">Phosphoglucose isomerase</fullName>
        <shortName evidence="7">PGI</shortName>
    </alternativeName>
    <alternativeName>
        <fullName evidence="7">Phosphohexose isomerase</fullName>
        <shortName evidence="7">PHI</shortName>
    </alternativeName>
</protein>
<dbReference type="PROSITE" id="PS00174">
    <property type="entry name" value="P_GLUCOSE_ISOMERASE_2"/>
    <property type="match status" value="1"/>
</dbReference>
<dbReference type="HAMAP" id="MF_00473">
    <property type="entry name" value="G6P_isomerase"/>
    <property type="match status" value="1"/>
</dbReference>
<dbReference type="PANTHER" id="PTHR11469">
    <property type="entry name" value="GLUCOSE-6-PHOSPHATE ISOMERASE"/>
    <property type="match status" value="1"/>
</dbReference>
<dbReference type="Proteomes" id="UP001600424">
    <property type="component" value="Unassembled WGS sequence"/>
</dbReference>
<gene>
    <name evidence="7 9" type="primary">pgi</name>
    <name evidence="9" type="ORF">ACFQ63_35870</name>
</gene>
<dbReference type="NCBIfam" id="NF001211">
    <property type="entry name" value="PRK00179.1"/>
    <property type="match status" value="1"/>
</dbReference>
<keyword evidence="10" id="KW-1185">Reference proteome</keyword>
<dbReference type="EMBL" id="JBHTRV010000042">
    <property type="protein sequence ID" value="MFE5985062.1"/>
    <property type="molecule type" value="Genomic_DNA"/>
</dbReference>
<keyword evidence="4 7" id="KW-0324">Glycolysis</keyword>
<evidence type="ECO:0000256" key="6">
    <source>
        <dbReference type="ARBA" id="ARBA00029321"/>
    </source>
</evidence>
<dbReference type="InterPro" id="IPR001672">
    <property type="entry name" value="G6P_Isomerase"/>
</dbReference>
<feature type="active site" evidence="7">
    <location>
        <position position="393"/>
    </location>
</feature>
<dbReference type="Pfam" id="PF00342">
    <property type="entry name" value="PGI"/>
    <property type="match status" value="1"/>
</dbReference>
<feature type="active site" description="Proton donor" evidence="7">
    <location>
        <position position="362"/>
    </location>
</feature>
<comment type="pathway">
    <text evidence="1 7 8">Carbohydrate degradation; glycolysis; D-glyceraldehyde 3-phosphate and glycerone phosphate from D-glucose: step 2/4.</text>
</comment>